<dbReference type="AlphaFoldDB" id="A0A016TPI4"/>
<comment type="caution">
    <text evidence="1">The sequence shown here is derived from an EMBL/GenBank/DDBJ whole genome shotgun (WGS) entry which is preliminary data.</text>
</comment>
<gene>
    <name evidence="1" type="primary">Acey_s0088.g2171</name>
    <name evidence="1" type="ORF">Y032_0088g2171</name>
</gene>
<evidence type="ECO:0000313" key="2">
    <source>
        <dbReference type="Proteomes" id="UP000024635"/>
    </source>
</evidence>
<dbReference type="OrthoDB" id="5784274at2759"/>
<reference evidence="2" key="1">
    <citation type="journal article" date="2015" name="Nat. Genet.">
        <title>The genome and transcriptome of the zoonotic hookworm Ancylostoma ceylanicum identify infection-specific gene families.</title>
        <authorList>
            <person name="Schwarz E.M."/>
            <person name="Hu Y."/>
            <person name="Antoshechkin I."/>
            <person name="Miller M.M."/>
            <person name="Sternberg P.W."/>
            <person name="Aroian R.V."/>
        </authorList>
    </citation>
    <scope>NUCLEOTIDE SEQUENCE</scope>
    <source>
        <strain evidence="2">HY135</strain>
    </source>
</reference>
<dbReference type="Proteomes" id="UP000024635">
    <property type="component" value="Unassembled WGS sequence"/>
</dbReference>
<protein>
    <submittedName>
        <fullName evidence="1">Uncharacterized protein</fullName>
    </submittedName>
</protein>
<proteinExistence type="predicted"/>
<dbReference type="EMBL" id="JARK01001424">
    <property type="protein sequence ID" value="EYC04383.1"/>
    <property type="molecule type" value="Genomic_DNA"/>
</dbReference>
<name>A0A016TPI4_9BILA</name>
<sequence>MPSPHVYDYDEVEELLQKPHCSKHWNRCLPNATRVKRDWRRDRCLSYRYSFSDLKDPHEELPQFEPHVEYSLNKKKRWNEVKATLQAGNFEPRPVVVTLCTPKRGSNWWNRDDGFMDMGKLDDRLVWRAAQKGKSKNTTLISVCEMDAKPTLHFSVVRCYDDTSYRSQLLKYRSWLDRQKRKTFWKLYKRPVLEEDI</sequence>
<accession>A0A016TPI4</accession>
<evidence type="ECO:0000313" key="1">
    <source>
        <dbReference type="EMBL" id="EYC04383.1"/>
    </source>
</evidence>
<organism evidence="1 2">
    <name type="scientific">Ancylostoma ceylanicum</name>
    <dbReference type="NCBI Taxonomy" id="53326"/>
    <lineage>
        <taxon>Eukaryota</taxon>
        <taxon>Metazoa</taxon>
        <taxon>Ecdysozoa</taxon>
        <taxon>Nematoda</taxon>
        <taxon>Chromadorea</taxon>
        <taxon>Rhabditida</taxon>
        <taxon>Rhabditina</taxon>
        <taxon>Rhabditomorpha</taxon>
        <taxon>Strongyloidea</taxon>
        <taxon>Ancylostomatidae</taxon>
        <taxon>Ancylostomatinae</taxon>
        <taxon>Ancylostoma</taxon>
    </lineage>
</organism>
<keyword evidence="2" id="KW-1185">Reference proteome</keyword>